<evidence type="ECO:0000256" key="1">
    <source>
        <dbReference type="SAM" id="Coils"/>
    </source>
</evidence>
<name>A0ABP1RHV5_9HEXA</name>
<dbReference type="EMBL" id="CAXLJM020000075">
    <property type="protein sequence ID" value="CAL8128596.1"/>
    <property type="molecule type" value="Genomic_DNA"/>
</dbReference>
<organism evidence="3 4">
    <name type="scientific">Orchesella dallaii</name>
    <dbReference type="NCBI Taxonomy" id="48710"/>
    <lineage>
        <taxon>Eukaryota</taxon>
        <taxon>Metazoa</taxon>
        <taxon>Ecdysozoa</taxon>
        <taxon>Arthropoda</taxon>
        <taxon>Hexapoda</taxon>
        <taxon>Collembola</taxon>
        <taxon>Entomobryomorpha</taxon>
        <taxon>Entomobryoidea</taxon>
        <taxon>Orchesellidae</taxon>
        <taxon>Orchesellinae</taxon>
        <taxon>Orchesella</taxon>
    </lineage>
</organism>
<keyword evidence="4" id="KW-1185">Reference proteome</keyword>
<sequence>MAQQSFQETTQCDSSEDHSYPKNGESECDPNHRNEDFKAQFEILTEKYFHLETNHEFLKDKFETVRSNSVPAIQYEEILEQNKNLLETNQNMNKLNAVLLKVSQSGNFGKEGGKCGKVSTEAQQVLRDIQKLIDELKKDTKNSAESLNRVEEFDKLNRKQLEEISVLVGCVEGHMGKAYELEEKLYRKEIQHKIEIDRLNKSYGEASTQLTRLQYNLKFVYAEKEELQQMIQHCYSENSQLKKRNEEFTSKYEEEIHNLKEQLKLKEADVIEARETNEKLQKQMKNLECTLVSEHKQDETVAQLQSRYDELLQQNRDQLNRNQELEGRILVHRWKIRRLQKDALRIQNINLKKDLKEANAEIIKLVEDTEQIKQMYVTEIENLNKKLDQANTNRQQGKERNTTQPY</sequence>
<evidence type="ECO:0000313" key="3">
    <source>
        <dbReference type="EMBL" id="CAL8128596.1"/>
    </source>
</evidence>
<feature type="coiled-coil region" evidence="1">
    <location>
        <begin position="224"/>
        <end position="400"/>
    </location>
</feature>
<proteinExistence type="predicted"/>
<evidence type="ECO:0000256" key="2">
    <source>
        <dbReference type="SAM" id="MobiDB-lite"/>
    </source>
</evidence>
<accession>A0ABP1RHV5</accession>
<dbReference type="Proteomes" id="UP001642540">
    <property type="component" value="Unassembled WGS sequence"/>
</dbReference>
<reference evidence="3 4" key="1">
    <citation type="submission" date="2024-08" db="EMBL/GenBank/DDBJ databases">
        <authorList>
            <person name="Cucini C."/>
            <person name="Frati F."/>
        </authorList>
    </citation>
    <scope>NUCLEOTIDE SEQUENCE [LARGE SCALE GENOMIC DNA]</scope>
</reference>
<protein>
    <submittedName>
        <fullName evidence="3">Uncharacterized protein</fullName>
    </submittedName>
</protein>
<evidence type="ECO:0000313" key="4">
    <source>
        <dbReference type="Proteomes" id="UP001642540"/>
    </source>
</evidence>
<gene>
    <name evidence="3" type="ORF">ODALV1_LOCUS22364</name>
</gene>
<keyword evidence="1" id="KW-0175">Coiled coil</keyword>
<feature type="compositionally biased region" description="Polar residues" evidence="2">
    <location>
        <begin position="1"/>
        <end position="13"/>
    </location>
</feature>
<feature type="region of interest" description="Disordered" evidence="2">
    <location>
        <begin position="1"/>
        <end position="33"/>
    </location>
</feature>
<comment type="caution">
    <text evidence="3">The sequence shown here is derived from an EMBL/GenBank/DDBJ whole genome shotgun (WGS) entry which is preliminary data.</text>
</comment>